<dbReference type="HAMAP" id="MF_00787">
    <property type="entry name" value="CbiD"/>
    <property type="match status" value="1"/>
</dbReference>
<evidence type="ECO:0000256" key="3">
    <source>
        <dbReference type="ARBA" id="ARBA00022679"/>
    </source>
</evidence>
<evidence type="ECO:0000313" key="9">
    <source>
        <dbReference type="Proteomes" id="UP000536773"/>
    </source>
</evidence>
<evidence type="ECO:0000313" key="6">
    <source>
        <dbReference type="EMBL" id="AVO28257.1"/>
    </source>
</evidence>
<keyword evidence="1 5" id="KW-0169">Cobalamin biosynthesis</keyword>
<dbReference type="PANTHER" id="PTHR35863">
    <property type="entry name" value="COBALT-PRECORRIN-5B C(1)-METHYLTRANSFERASE"/>
    <property type="match status" value="1"/>
</dbReference>
<keyword evidence="2 5" id="KW-0489">Methyltransferase</keyword>
<protein>
    <recommendedName>
        <fullName evidence="5">Cobalt-precorrin-5B C(1)-methyltransferase</fullName>
        <ecNumber evidence="5">2.1.1.195</ecNumber>
    </recommendedName>
    <alternativeName>
        <fullName evidence="5">Cobalt-precorrin-6A synthase</fullName>
    </alternativeName>
</protein>
<dbReference type="InterPro" id="IPR036074">
    <property type="entry name" value="CbiD_sf"/>
</dbReference>
<dbReference type="RefSeq" id="WP_027895041.1">
    <property type="nucleotide sequence ID" value="NZ_CP027569.1"/>
</dbReference>
<dbReference type="SUPFAM" id="SSF111342">
    <property type="entry name" value="CbiD-like"/>
    <property type="match status" value="1"/>
</dbReference>
<evidence type="ECO:0000313" key="7">
    <source>
        <dbReference type="EMBL" id="NMK39519.1"/>
    </source>
</evidence>
<evidence type="ECO:0000256" key="5">
    <source>
        <dbReference type="HAMAP-Rule" id="MF_00787"/>
    </source>
</evidence>
<dbReference type="Gene3D" id="3.30.2110.10">
    <property type="entry name" value="CbiD-like"/>
    <property type="match status" value="1"/>
</dbReference>
<dbReference type="EMBL" id="JABBJH010000012">
    <property type="protein sequence ID" value="NMK39519.1"/>
    <property type="molecule type" value="Genomic_DNA"/>
</dbReference>
<dbReference type="GO" id="GO:0008168">
    <property type="term" value="F:methyltransferase activity"/>
    <property type="evidence" value="ECO:0007669"/>
    <property type="project" value="UniProtKB-UniRule"/>
</dbReference>
<sequence length="378" mass="40099">MSLFTVKEGKKLRCGYTTGSCAAAAAKAAAMMVLTGRRVDAVSLQTPQGTVLQLIPEDVSFGPQSATCAIRKDSGDDPDITDGMLVYGTVEKTPSGLSLIGGEGVGRVTQPGLACAVGDWAINPVPRRMITEALQQACQQCGYTGGLRLTLSIPDGQRLAQKTFNPRLGIVGGLSILGTSGIVDPMSEQALVDTIHTEMDSRRAAGQAHLLAFFGNYGVDFSRDHLGLDVSPRVTISNYVGETLDYAAYKGFSDVLLIGHIGKLVKVAQGIMNTHSRYADGRTTLLALEAVFAGASREVAQKIYDSLTTDEAVRLLKETGLLEPVMAAVCEKIEAYMDQRTHGQVPTAAVVFSNAYGVLGQSSRAKAFLALHTKGELR</sequence>
<evidence type="ECO:0000256" key="1">
    <source>
        <dbReference type="ARBA" id="ARBA00022573"/>
    </source>
</evidence>
<name>A0A2S0MA03_MEGEL</name>
<dbReference type="PIRSF" id="PIRSF026782">
    <property type="entry name" value="CbiD"/>
    <property type="match status" value="1"/>
</dbReference>
<dbReference type="GO" id="GO:0019251">
    <property type="term" value="P:anaerobic cobalamin biosynthetic process"/>
    <property type="evidence" value="ECO:0007669"/>
    <property type="project" value="UniProtKB-UniRule"/>
</dbReference>
<dbReference type="AlphaFoldDB" id="A0A2S0MA03"/>
<dbReference type="GO" id="GO:0032259">
    <property type="term" value="P:methylation"/>
    <property type="evidence" value="ECO:0007669"/>
    <property type="project" value="UniProtKB-KW"/>
</dbReference>
<comment type="similarity">
    <text evidence="5">Belongs to the CbiD family.</text>
</comment>
<evidence type="ECO:0000256" key="2">
    <source>
        <dbReference type="ARBA" id="ARBA00022603"/>
    </source>
</evidence>
<dbReference type="Pfam" id="PF01888">
    <property type="entry name" value="CbiD"/>
    <property type="match status" value="1"/>
</dbReference>
<gene>
    <name evidence="5 6" type="primary">cbiD</name>
    <name evidence="6" type="ORF">C6Y28_11850</name>
    <name evidence="7" type="ORF">HG933_09090</name>
</gene>
<organism evidence="6 8">
    <name type="scientific">Megasphaera elsdenii</name>
    <dbReference type="NCBI Taxonomy" id="907"/>
    <lineage>
        <taxon>Bacteria</taxon>
        <taxon>Bacillati</taxon>
        <taxon>Bacillota</taxon>
        <taxon>Negativicutes</taxon>
        <taxon>Veillonellales</taxon>
        <taxon>Veillonellaceae</taxon>
        <taxon>Megasphaera</taxon>
    </lineage>
</organism>
<keyword evidence="4 5" id="KW-0949">S-adenosyl-L-methionine</keyword>
<dbReference type="OrthoDB" id="6439987at2"/>
<dbReference type="EMBL" id="CP027569">
    <property type="protein sequence ID" value="AVO28257.1"/>
    <property type="molecule type" value="Genomic_DNA"/>
</dbReference>
<dbReference type="PANTHER" id="PTHR35863:SF1">
    <property type="entry name" value="COBALT-PRECORRIN-5B C(1)-METHYLTRANSFERASE"/>
    <property type="match status" value="1"/>
</dbReference>
<dbReference type="NCBIfam" id="TIGR00312">
    <property type="entry name" value="cbiD"/>
    <property type="match status" value="1"/>
</dbReference>
<dbReference type="EC" id="2.1.1.195" evidence="5"/>
<dbReference type="Proteomes" id="UP000238358">
    <property type="component" value="Chromosome"/>
</dbReference>
<evidence type="ECO:0000313" key="8">
    <source>
        <dbReference type="Proteomes" id="UP000238358"/>
    </source>
</evidence>
<proteinExistence type="inferred from homology"/>
<keyword evidence="3 5" id="KW-0808">Transferase</keyword>
<dbReference type="InterPro" id="IPR002748">
    <property type="entry name" value="CbiD"/>
</dbReference>
<comment type="pathway">
    <text evidence="5">Cofactor biosynthesis; adenosylcobalamin biosynthesis; cob(II)yrinate a,c-diamide from sirohydrochlorin (anaerobic route): step 6/10.</text>
</comment>
<evidence type="ECO:0000256" key="4">
    <source>
        <dbReference type="ARBA" id="ARBA00022691"/>
    </source>
</evidence>
<comment type="catalytic activity">
    <reaction evidence="5">
        <text>Co-precorrin-5B + S-adenosyl-L-methionine = Co-precorrin-6A + S-adenosyl-L-homocysteine</text>
        <dbReference type="Rhea" id="RHEA:26285"/>
        <dbReference type="ChEBI" id="CHEBI:57856"/>
        <dbReference type="ChEBI" id="CHEBI:59789"/>
        <dbReference type="ChEBI" id="CHEBI:60063"/>
        <dbReference type="ChEBI" id="CHEBI:60064"/>
        <dbReference type="EC" id="2.1.1.195"/>
    </reaction>
</comment>
<dbReference type="UniPathway" id="UPA00148">
    <property type="reaction ID" value="UER00227"/>
</dbReference>
<dbReference type="Proteomes" id="UP000536773">
    <property type="component" value="Unassembled WGS sequence"/>
</dbReference>
<reference evidence="7 9" key="2">
    <citation type="submission" date="2020-04" db="EMBL/GenBank/DDBJ databases">
        <authorList>
            <person name="Hitch T.C.A."/>
            <person name="Wylensek D."/>
            <person name="Clavel T."/>
        </authorList>
    </citation>
    <scope>NUCLEOTIDE SEQUENCE [LARGE SCALE GENOMIC DNA]</scope>
    <source>
        <strain evidence="7 9">WCA-386-APC-2A</strain>
    </source>
</reference>
<comment type="function">
    <text evidence="5">Catalyzes the methylation of C-1 in cobalt-precorrin-5B to form cobalt-precorrin-6A.</text>
</comment>
<reference evidence="6 8" key="1">
    <citation type="journal article" date="2018" name="Genome Announc.">
        <title>Complete genomes of two Megasphaera elsdenii strains, NCIMB 702410 and ATCC 25940.</title>
        <authorList>
            <person name="Hatmaker E.A."/>
            <person name="O'Dell K."/>
            <person name="Riley L.A."/>
            <person name="Klingeman D.M."/>
            <person name="Guss A.M."/>
        </authorList>
    </citation>
    <scope>NUCLEOTIDE SEQUENCE [LARGE SCALE GENOMIC DNA]</scope>
    <source>
        <strain evidence="6 8">NCIMB702410</strain>
    </source>
</reference>
<accession>A0A2S0MA03</accession>